<keyword evidence="4" id="KW-0547">Nucleotide-binding</keyword>
<dbReference type="RefSeq" id="WP_209702510.1">
    <property type="nucleotide sequence ID" value="NZ_JAGGLM010000013.1"/>
</dbReference>
<evidence type="ECO:0000313" key="8">
    <source>
        <dbReference type="Proteomes" id="UP001519307"/>
    </source>
</evidence>
<protein>
    <recommendedName>
        <fullName evidence="2">ribonucleoside-diphosphate reductase</fullName>
        <ecNumber evidence="2">1.17.4.1</ecNumber>
    </recommendedName>
</protein>
<keyword evidence="8" id="KW-1185">Reference proteome</keyword>
<feature type="domain" description="TSCPD" evidence="6">
    <location>
        <begin position="4"/>
        <end position="76"/>
    </location>
</feature>
<dbReference type="InterPro" id="IPR024434">
    <property type="entry name" value="TSCPD_dom"/>
</dbReference>
<gene>
    <name evidence="7" type="ORF">J2Z42_002074</name>
</gene>
<name>A0ABS4KV70_9CLOT</name>
<comment type="catalytic activity">
    <reaction evidence="5">
        <text>a 2'-deoxyribonucleoside 5'-diphosphate + [thioredoxin]-disulfide + H2O = a ribonucleoside 5'-diphosphate + [thioredoxin]-dithiol</text>
        <dbReference type="Rhea" id="RHEA:23252"/>
        <dbReference type="Rhea" id="RHEA-COMP:10698"/>
        <dbReference type="Rhea" id="RHEA-COMP:10700"/>
        <dbReference type="ChEBI" id="CHEBI:15377"/>
        <dbReference type="ChEBI" id="CHEBI:29950"/>
        <dbReference type="ChEBI" id="CHEBI:50058"/>
        <dbReference type="ChEBI" id="CHEBI:57930"/>
        <dbReference type="ChEBI" id="CHEBI:73316"/>
        <dbReference type="EC" id="1.17.4.1"/>
    </reaction>
</comment>
<reference evidence="7 8" key="1">
    <citation type="submission" date="2021-03" db="EMBL/GenBank/DDBJ databases">
        <title>Genomic Encyclopedia of Type Strains, Phase IV (KMG-IV): sequencing the most valuable type-strain genomes for metagenomic binning, comparative biology and taxonomic classification.</title>
        <authorList>
            <person name="Goeker M."/>
        </authorList>
    </citation>
    <scope>NUCLEOTIDE SEQUENCE [LARGE SCALE GENOMIC DNA]</scope>
    <source>
        <strain evidence="7 8">DSM 28783</strain>
    </source>
</reference>
<keyword evidence="3" id="KW-0237">DNA synthesis</keyword>
<comment type="caution">
    <text evidence="7">The sequence shown here is derived from an EMBL/GenBank/DDBJ whole genome shotgun (WGS) entry which is preliminary data.</text>
</comment>
<evidence type="ECO:0000256" key="3">
    <source>
        <dbReference type="ARBA" id="ARBA00022634"/>
    </source>
</evidence>
<evidence type="ECO:0000256" key="4">
    <source>
        <dbReference type="ARBA" id="ARBA00022741"/>
    </source>
</evidence>
<evidence type="ECO:0000259" key="6">
    <source>
        <dbReference type="Pfam" id="PF12637"/>
    </source>
</evidence>
<evidence type="ECO:0000256" key="2">
    <source>
        <dbReference type="ARBA" id="ARBA00012274"/>
    </source>
</evidence>
<proteinExistence type="inferred from homology"/>
<evidence type="ECO:0000256" key="5">
    <source>
        <dbReference type="ARBA" id="ARBA00047754"/>
    </source>
</evidence>
<sequence length="82" mass="8894">MYSYKPEGVCSKQINFDIVDDKITNVSFVGGCNGNLQGISRLVEGMKVEDAVKKLQGISCNGKGTSCPDQFARAVNSIILHR</sequence>
<dbReference type="Pfam" id="PF12637">
    <property type="entry name" value="TSCPD"/>
    <property type="match status" value="1"/>
</dbReference>
<dbReference type="Proteomes" id="UP001519307">
    <property type="component" value="Unassembled WGS sequence"/>
</dbReference>
<dbReference type="InterPro" id="IPR023806">
    <property type="entry name" value="CHP03905"/>
</dbReference>
<organism evidence="7 8">
    <name type="scientific">Clostridium algifaecis</name>
    <dbReference type="NCBI Taxonomy" id="1472040"/>
    <lineage>
        <taxon>Bacteria</taxon>
        <taxon>Bacillati</taxon>
        <taxon>Bacillota</taxon>
        <taxon>Clostridia</taxon>
        <taxon>Eubacteriales</taxon>
        <taxon>Clostridiaceae</taxon>
        <taxon>Clostridium</taxon>
    </lineage>
</organism>
<dbReference type="EC" id="1.17.4.1" evidence="2"/>
<dbReference type="EMBL" id="JAGGLM010000013">
    <property type="protein sequence ID" value="MBP2033371.1"/>
    <property type="molecule type" value="Genomic_DNA"/>
</dbReference>
<accession>A0ABS4KV70</accession>
<comment type="similarity">
    <text evidence="1">Belongs to the ribonucleoside diphosphate reductase class-2 family.</text>
</comment>
<dbReference type="NCBIfam" id="TIGR03905">
    <property type="entry name" value="TIGR03905_4_Cys"/>
    <property type="match status" value="1"/>
</dbReference>
<evidence type="ECO:0000256" key="1">
    <source>
        <dbReference type="ARBA" id="ARBA00007405"/>
    </source>
</evidence>
<evidence type="ECO:0000313" key="7">
    <source>
        <dbReference type="EMBL" id="MBP2033371.1"/>
    </source>
</evidence>